<dbReference type="EMBL" id="DF144125">
    <property type="protein sequence ID" value="GAA55969.1"/>
    <property type="molecule type" value="Genomic_DNA"/>
</dbReference>
<protein>
    <submittedName>
        <fullName evidence="1">Uncharacterized protein</fullName>
    </submittedName>
</protein>
<proteinExistence type="predicted"/>
<sequence>MNYKHYSGTDINLSFFEADMHFSRFRHHGSRLRAKIAQWPCTQLSYACMFPYDISLSCLPNVILEEIATVCEECLSENYSSTNQTSGRLTDSTRFGRYEIVSCYGALASLGYVSGRLPSQPLIRLHRLDNPSPVTYSTPLIDKLKMTESSSRITARGTGNCETDVSTNCRTRLFSAFEQ</sequence>
<keyword evidence="2" id="KW-1185">Reference proteome</keyword>
<reference key="2">
    <citation type="submission" date="2011-10" db="EMBL/GenBank/DDBJ databases">
        <title>The genome and transcriptome sequence of Clonorchis sinensis provide insights into the carcinogenic liver fluke.</title>
        <authorList>
            <person name="Wang X."/>
            <person name="Huang Y."/>
            <person name="Chen W."/>
            <person name="Liu H."/>
            <person name="Guo L."/>
            <person name="Chen Y."/>
            <person name="Luo F."/>
            <person name="Zhou W."/>
            <person name="Sun J."/>
            <person name="Mao Q."/>
            <person name="Liang P."/>
            <person name="Zhou C."/>
            <person name="Tian Y."/>
            <person name="Men J."/>
            <person name="Lv X."/>
            <person name="Huang L."/>
            <person name="Zhou J."/>
            <person name="Hu Y."/>
            <person name="Li R."/>
            <person name="Zhang F."/>
            <person name="Lei H."/>
            <person name="Li X."/>
            <person name="Hu X."/>
            <person name="Liang C."/>
            <person name="Xu J."/>
            <person name="Wu Z."/>
            <person name="Yu X."/>
        </authorList>
    </citation>
    <scope>NUCLEOTIDE SEQUENCE</scope>
    <source>
        <strain>Henan</strain>
    </source>
</reference>
<organism evidence="1 2">
    <name type="scientific">Clonorchis sinensis</name>
    <name type="common">Chinese liver fluke</name>
    <dbReference type="NCBI Taxonomy" id="79923"/>
    <lineage>
        <taxon>Eukaryota</taxon>
        <taxon>Metazoa</taxon>
        <taxon>Spiralia</taxon>
        <taxon>Lophotrochozoa</taxon>
        <taxon>Platyhelminthes</taxon>
        <taxon>Trematoda</taxon>
        <taxon>Digenea</taxon>
        <taxon>Opisthorchiida</taxon>
        <taxon>Opisthorchiata</taxon>
        <taxon>Opisthorchiidae</taxon>
        <taxon>Clonorchis</taxon>
    </lineage>
</organism>
<evidence type="ECO:0000313" key="2">
    <source>
        <dbReference type="Proteomes" id="UP000008909"/>
    </source>
</evidence>
<name>G7YSN9_CLOSI</name>
<reference evidence="1" key="1">
    <citation type="journal article" date="2011" name="Genome Biol.">
        <title>The draft genome of the carcinogenic human liver fluke Clonorchis sinensis.</title>
        <authorList>
            <person name="Wang X."/>
            <person name="Chen W."/>
            <person name="Huang Y."/>
            <person name="Sun J."/>
            <person name="Men J."/>
            <person name="Liu H."/>
            <person name="Luo F."/>
            <person name="Guo L."/>
            <person name="Lv X."/>
            <person name="Deng C."/>
            <person name="Zhou C."/>
            <person name="Fan Y."/>
            <person name="Li X."/>
            <person name="Huang L."/>
            <person name="Hu Y."/>
            <person name="Liang C."/>
            <person name="Hu X."/>
            <person name="Xu J."/>
            <person name="Yu X."/>
        </authorList>
    </citation>
    <scope>NUCLEOTIDE SEQUENCE [LARGE SCALE GENOMIC DNA]</scope>
    <source>
        <strain evidence="1">Henan</strain>
    </source>
</reference>
<accession>G7YSN9</accession>
<gene>
    <name evidence="1" type="ORF">CLF_109514</name>
</gene>
<dbReference type="AlphaFoldDB" id="G7YSN9"/>
<evidence type="ECO:0000313" key="1">
    <source>
        <dbReference type="EMBL" id="GAA55969.1"/>
    </source>
</evidence>
<dbReference type="Proteomes" id="UP000008909">
    <property type="component" value="Unassembled WGS sequence"/>
</dbReference>